<dbReference type="SUPFAM" id="SSF53955">
    <property type="entry name" value="Lysozyme-like"/>
    <property type="match status" value="1"/>
</dbReference>
<feature type="compositionally biased region" description="Pro residues" evidence="9">
    <location>
        <begin position="751"/>
        <end position="760"/>
    </location>
</feature>
<evidence type="ECO:0000256" key="1">
    <source>
        <dbReference type="ARBA" id="ARBA00022645"/>
    </source>
</evidence>
<feature type="domain" description="Glycosyl transferase family 51" evidence="12">
    <location>
        <begin position="81"/>
        <end position="258"/>
    </location>
</feature>
<dbReference type="EMBL" id="JBHSGS010000032">
    <property type="protein sequence ID" value="MFC4719243.1"/>
    <property type="molecule type" value="Genomic_DNA"/>
</dbReference>
<dbReference type="InterPro" id="IPR023346">
    <property type="entry name" value="Lysozyme-like_dom_sf"/>
</dbReference>
<name>A0ABV9MX95_9ENTE</name>
<evidence type="ECO:0000256" key="9">
    <source>
        <dbReference type="SAM" id="MobiDB-lite"/>
    </source>
</evidence>
<comment type="catalytic activity">
    <reaction evidence="8">
        <text>[GlcNAc-(1-&gt;4)-Mur2Ac(oyl-L-Ala-gamma-D-Glu-L-Lys-D-Ala-D-Ala)](n)-di-trans,octa-cis-undecaprenyl diphosphate + beta-D-GlcNAc-(1-&gt;4)-Mur2Ac(oyl-L-Ala-gamma-D-Glu-L-Lys-D-Ala-D-Ala)-di-trans,octa-cis-undecaprenyl diphosphate = [GlcNAc-(1-&gt;4)-Mur2Ac(oyl-L-Ala-gamma-D-Glu-L-Lys-D-Ala-D-Ala)](n+1)-di-trans,octa-cis-undecaprenyl diphosphate + di-trans,octa-cis-undecaprenyl diphosphate + H(+)</text>
        <dbReference type="Rhea" id="RHEA:23708"/>
        <dbReference type="Rhea" id="RHEA-COMP:9602"/>
        <dbReference type="Rhea" id="RHEA-COMP:9603"/>
        <dbReference type="ChEBI" id="CHEBI:15378"/>
        <dbReference type="ChEBI" id="CHEBI:58405"/>
        <dbReference type="ChEBI" id="CHEBI:60033"/>
        <dbReference type="ChEBI" id="CHEBI:78435"/>
        <dbReference type="EC" id="2.4.99.28"/>
    </reaction>
</comment>
<keyword evidence="3" id="KW-0328">Glycosyltransferase</keyword>
<feature type="compositionally biased region" description="Low complexity" evidence="9">
    <location>
        <begin position="740"/>
        <end position="750"/>
    </location>
</feature>
<evidence type="ECO:0000313" key="14">
    <source>
        <dbReference type="Proteomes" id="UP001595969"/>
    </source>
</evidence>
<feature type="transmembrane region" description="Helical" evidence="10">
    <location>
        <begin position="27"/>
        <end position="57"/>
    </location>
</feature>
<keyword evidence="4" id="KW-0808">Transferase</keyword>
<dbReference type="InterPro" id="IPR036950">
    <property type="entry name" value="PBP_transglycosylase"/>
</dbReference>
<evidence type="ECO:0000256" key="5">
    <source>
        <dbReference type="ARBA" id="ARBA00022801"/>
    </source>
</evidence>
<feature type="compositionally biased region" description="Basic and acidic residues" evidence="9">
    <location>
        <begin position="683"/>
        <end position="697"/>
    </location>
</feature>
<evidence type="ECO:0000256" key="3">
    <source>
        <dbReference type="ARBA" id="ARBA00022676"/>
    </source>
</evidence>
<dbReference type="Gene3D" id="1.10.3810.10">
    <property type="entry name" value="Biosynthetic peptidoglycan transglycosylase-like"/>
    <property type="match status" value="1"/>
</dbReference>
<feature type="compositionally biased region" description="Polar residues" evidence="9">
    <location>
        <begin position="728"/>
        <end position="739"/>
    </location>
</feature>
<evidence type="ECO:0000256" key="2">
    <source>
        <dbReference type="ARBA" id="ARBA00022670"/>
    </source>
</evidence>
<sequence>MNNESQKLTRQQNKKKKKKSIKKKRSAGTIILNVFLGFVLIGCIAFLSGVGLFWYYAKSAPSLDETRLESPNSSKFFALNGEEFQSIGAEKRETITANEIPPLLEDAIVSVEDRRFYKHIGIDPIRIVGSALSNVTTGGMQGGSTLTQQLIKLSFFSTDASDQTIKRKAQEAWLAVQLEKEKSKQEILTYYINKVYMSNGLYGMQTASKAFFGKGLDELTLAQTALIAGLPNAPSYFDPYANPENAKNRRDIVLYTMKENDKITEQEYQEAIATPIDDGLIKLRPGNENWKYFDNYLTEVIAEVKRKTGKDVYTDGLEVYTNIDIQAQKQLYDIVNSDQYVAYPDDEMQVAATLIDVNTGKVTAQIGGRKIPEGTMLGQNLATNVRRDFGSTVKPLMDYAPAFEYLKYSTGKYIVDEPYKYVGTNLSVTNWDNQYWGSMTLRRALVESRNVPAAKLFWDVGADKVNEFINKLGIEYAELQQFNAISSNISTEDGTKYGISSLKLAAAYAAFANGGTYYEPQYVNKIVFQDGSEETDAFNVTGEKAMEETTAYMVTDILKGVITSGTGTNASIRGLYQAGKTGTSNYTDEELSKINSPYSISPDSTFAGYTPNYSLAVWTGYDEKLTPITSEYARVASDVYRELMQYVSASVPNIDWEMPTGLTRVGIELYLEGTKIEQPAVSKPKESSKKASEESKSSESSAEPSTTTSTPPVETVPSETVEIPPVQSTPVENGDGNNEQTPQTPNTTPTAPTPAPTPTP</sequence>
<keyword evidence="5" id="KW-0378">Hydrolase</keyword>
<evidence type="ECO:0000313" key="13">
    <source>
        <dbReference type="EMBL" id="MFC4719243.1"/>
    </source>
</evidence>
<feature type="compositionally biased region" description="Polar residues" evidence="9">
    <location>
        <begin position="1"/>
        <end position="11"/>
    </location>
</feature>
<keyword evidence="10" id="KW-0812">Transmembrane</keyword>
<organism evidence="13 14">
    <name type="scientific">Enterococcus lemanii</name>
    <dbReference type="NCBI Taxonomy" id="1159752"/>
    <lineage>
        <taxon>Bacteria</taxon>
        <taxon>Bacillati</taxon>
        <taxon>Bacillota</taxon>
        <taxon>Bacilli</taxon>
        <taxon>Lactobacillales</taxon>
        <taxon>Enterococcaceae</taxon>
        <taxon>Enterococcus</taxon>
    </lineage>
</organism>
<comment type="catalytic activity">
    <reaction evidence="7">
        <text>Preferential cleavage: (Ac)2-L-Lys-D-Ala-|-D-Ala. Also transpeptidation of peptidyl-alanyl moieties that are N-acyl substituents of D-alanine.</text>
        <dbReference type="EC" id="3.4.16.4"/>
    </reaction>
</comment>
<keyword evidence="1" id="KW-0121">Carboxypeptidase</keyword>
<dbReference type="PANTHER" id="PTHR32282">
    <property type="entry name" value="BINDING PROTEIN TRANSPEPTIDASE, PUTATIVE-RELATED"/>
    <property type="match status" value="1"/>
</dbReference>
<dbReference type="InterPro" id="IPR050396">
    <property type="entry name" value="Glycosyltr_51/Transpeptidase"/>
</dbReference>
<comment type="caution">
    <text evidence="13">The sequence shown here is derived from an EMBL/GenBank/DDBJ whole genome shotgun (WGS) entry which is preliminary data.</text>
</comment>
<protein>
    <submittedName>
        <fullName evidence="13">PBP1A family penicillin-binding protein</fullName>
    </submittedName>
</protein>
<feature type="domain" description="Penicillin-binding protein transpeptidase" evidence="11">
    <location>
        <begin position="351"/>
        <end position="621"/>
    </location>
</feature>
<dbReference type="NCBIfam" id="TIGR02074">
    <property type="entry name" value="PBP_1a_fam"/>
    <property type="match status" value="1"/>
</dbReference>
<dbReference type="InterPro" id="IPR001264">
    <property type="entry name" value="Glyco_trans_51"/>
</dbReference>
<feature type="region of interest" description="Disordered" evidence="9">
    <location>
        <begin position="679"/>
        <end position="760"/>
    </location>
</feature>
<proteinExistence type="predicted"/>
<reference evidence="14" key="1">
    <citation type="journal article" date="2019" name="Int. J. Syst. Evol. Microbiol.">
        <title>The Global Catalogue of Microorganisms (GCM) 10K type strain sequencing project: providing services to taxonomists for standard genome sequencing and annotation.</title>
        <authorList>
            <consortium name="The Broad Institute Genomics Platform"/>
            <consortium name="The Broad Institute Genome Sequencing Center for Infectious Disease"/>
            <person name="Wu L."/>
            <person name="Ma J."/>
        </authorList>
    </citation>
    <scope>NUCLEOTIDE SEQUENCE [LARGE SCALE GENOMIC DNA]</scope>
    <source>
        <strain evidence="14">CGMCC 1.19032</strain>
    </source>
</reference>
<dbReference type="Pfam" id="PF00905">
    <property type="entry name" value="Transpeptidase"/>
    <property type="match status" value="1"/>
</dbReference>
<dbReference type="PANTHER" id="PTHR32282:SF29">
    <property type="entry name" value="PENICILLIN-BINDING PROTEIN 1A"/>
    <property type="match status" value="1"/>
</dbReference>
<dbReference type="InterPro" id="IPR001460">
    <property type="entry name" value="PCN-bd_Tpept"/>
</dbReference>
<dbReference type="SUPFAM" id="SSF56601">
    <property type="entry name" value="beta-lactamase/transpeptidase-like"/>
    <property type="match status" value="1"/>
</dbReference>
<dbReference type="Gene3D" id="3.40.710.10">
    <property type="entry name" value="DD-peptidase/beta-lactamase superfamily"/>
    <property type="match status" value="1"/>
</dbReference>
<evidence type="ECO:0000256" key="10">
    <source>
        <dbReference type="SAM" id="Phobius"/>
    </source>
</evidence>
<evidence type="ECO:0000259" key="12">
    <source>
        <dbReference type="Pfam" id="PF00912"/>
    </source>
</evidence>
<evidence type="ECO:0000256" key="7">
    <source>
        <dbReference type="ARBA" id="ARBA00034000"/>
    </source>
</evidence>
<feature type="compositionally biased region" description="Basic residues" evidence="9">
    <location>
        <begin position="12"/>
        <end position="21"/>
    </location>
</feature>
<keyword evidence="14" id="KW-1185">Reference proteome</keyword>
<dbReference type="Proteomes" id="UP001595969">
    <property type="component" value="Unassembled WGS sequence"/>
</dbReference>
<keyword evidence="6" id="KW-0511">Multifunctional enzyme</keyword>
<evidence type="ECO:0000256" key="6">
    <source>
        <dbReference type="ARBA" id="ARBA00023268"/>
    </source>
</evidence>
<evidence type="ECO:0000259" key="11">
    <source>
        <dbReference type="Pfam" id="PF00905"/>
    </source>
</evidence>
<keyword evidence="2" id="KW-0645">Protease</keyword>
<keyword evidence="10" id="KW-0472">Membrane</keyword>
<feature type="compositionally biased region" description="Low complexity" evidence="9">
    <location>
        <begin position="698"/>
        <end position="726"/>
    </location>
</feature>
<dbReference type="RefSeq" id="WP_204654066.1">
    <property type="nucleotide sequence ID" value="NZ_JAFBFD010000019.1"/>
</dbReference>
<dbReference type="Pfam" id="PF00912">
    <property type="entry name" value="Transgly"/>
    <property type="match status" value="1"/>
</dbReference>
<keyword evidence="10" id="KW-1133">Transmembrane helix</keyword>
<feature type="region of interest" description="Disordered" evidence="9">
    <location>
        <begin position="1"/>
        <end position="21"/>
    </location>
</feature>
<dbReference type="InterPro" id="IPR012338">
    <property type="entry name" value="Beta-lactam/transpept-like"/>
</dbReference>
<accession>A0ABV9MX95</accession>
<gene>
    <name evidence="13" type="ORF">ACFO5I_05825</name>
</gene>
<evidence type="ECO:0000256" key="4">
    <source>
        <dbReference type="ARBA" id="ARBA00022679"/>
    </source>
</evidence>
<evidence type="ECO:0000256" key="8">
    <source>
        <dbReference type="ARBA" id="ARBA00049902"/>
    </source>
</evidence>